<comment type="caution">
    <text evidence="1">The sequence shown here is derived from an EMBL/GenBank/DDBJ whole genome shotgun (WGS) entry which is preliminary data.</text>
</comment>
<protein>
    <recommendedName>
        <fullName evidence="3">Reverse transcriptase domain-containing protein</fullName>
    </recommendedName>
</protein>
<dbReference type="PANTHER" id="PTHR47027">
    <property type="entry name" value="REVERSE TRANSCRIPTASE DOMAIN-CONTAINING PROTEIN"/>
    <property type="match status" value="1"/>
</dbReference>
<dbReference type="AlphaFoldDB" id="A0A8S9X337"/>
<sequence>MDDVIKECKAITKKFTVGNWRMRRVNLSELAFADDVALIAKTPGNLQWNLDVWNEEMMRRNMTISVAKTKTMVISRKQIAHSIMLQGQPLEQVESFRYLGATISQDGTLDQEIGSRVAASTRLYHAMGRSFIGLIREYNEDKHNHADRERNFYLESFLQRDNN</sequence>
<keyword evidence="2" id="KW-1185">Reference proteome</keyword>
<gene>
    <name evidence="1" type="ORF">GE061_004411</name>
</gene>
<organism evidence="1 2">
    <name type="scientific">Apolygus lucorum</name>
    <name type="common">Small green plant bug</name>
    <name type="synonym">Lygocoris lucorum</name>
    <dbReference type="NCBI Taxonomy" id="248454"/>
    <lineage>
        <taxon>Eukaryota</taxon>
        <taxon>Metazoa</taxon>
        <taxon>Ecdysozoa</taxon>
        <taxon>Arthropoda</taxon>
        <taxon>Hexapoda</taxon>
        <taxon>Insecta</taxon>
        <taxon>Pterygota</taxon>
        <taxon>Neoptera</taxon>
        <taxon>Paraneoptera</taxon>
        <taxon>Hemiptera</taxon>
        <taxon>Heteroptera</taxon>
        <taxon>Panheteroptera</taxon>
        <taxon>Cimicomorpha</taxon>
        <taxon>Miridae</taxon>
        <taxon>Mirini</taxon>
        <taxon>Apolygus</taxon>
    </lineage>
</organism>
<dbReference type="PANTHER" id="PTHR47027:SF20">
    <property type="entry name" value="REVERSE TRANSCRIPTASE-LIKE PROTEIN WITH RNA-DIRECTED DNA POLYMERASE DOMAIN"/>
    <property type="match status" value="1"/>
</dbReference>
<evidence type="ECO:0008006" key="3">
    <source>
        <dbReference type="Google" id="ProtNLM"/>
    </source>
</evidence>
<reference evidence="1" key="1">
    <citation type="journal article" date="2021" name="Mol. Ecol. Resour.">
        <title>Apolygus lucorum genome provides insights into omnivorousness and mesophyll feeding.</title>
        <authorList>
            <person name="Liu Y."/>
            <person name="Liu H."/>
            <person name="Wang H."/>
            <person name="Huang T."/>
            <person name="Liu B."/>
            <person name="Yang B."/>
            <person name="Yin L."/>
            <person name="Li B."/>
            <person name="Zhang Y."/>
            <person name="Zhang S."/>
            <person name="Jiang F."/>
            <person name="Zhang X."/>
            <person name="Ren Y."/>
            <person name="Wang B."/>
            <person name="Wang S."/>
            <person name="Lu Y."/>
            <person name="Wu K."/>
            <person name="Fan W."/>
            <person name="Wang G."/>
        </authorList>
    </citation>
    <scope>NUCLEOTIDE SEQUENCE</scope>
    <source>
        <strain evidence="1">12Hb</strain>
    </source>
</reference>
<dbReference type="EMBL" id="WIXP02000012">
    <property type="protein sequence ID" value="KAF6202015.1"/>
    <property type="molecule type" value="Genomic_DNA"/>
</dbReference>
<evidence type="ECO:0000313" key="1">
    <source>
        <dbReference type="EMBL" id="KAF6202015.1"/>
    </source>
</evidence>
<dbReference type="OrthoDB" id="6613904at2759"/>
<dbReference type="Proteomes" id="UP000466442">
    <property type="component" value="Linkage Group LG12"/>
</dbReference>
<evidence type="ECO:0000313" key="2">
    <source>
        <dbReference type="Proteomes" id="UP000466442"/>
    </source>
</evidence>
<accession>A0A8S9X337</accession>
<name>A0A8S9X337_APOLU</name>
<proteinExistence type="predicted"/>